<dbReference type="InterPro" id="IPR001344">
    <property type="entry name" value="Chloro_AB-bd_pln"/>
</dbReference>
<evidence type="ECO:0000256" key="5">
    <source>
        <dbReference type="ARBA" id="ARBA00022991"/>
    </source>
</evidence>
<proteinExistence type="inferred from homology"/>
<comment type="caution">
    <text evidence="8">The sequence shown here is derived from an EMBL/GenBank/DDBJ whole genome shotgun (WGS) entry which is preliminary data.</text>
</comment>
<feature type="binding site" evidence="6">
    <location>
        <position position="104"/>
    </location>
    <ligand>
        <name>chlorophyll a</name>
        <dbReference type="ChEBI" id="CHEBI:58416"/>
        <label>1</label>
    </ligand>
</feature>
<organism evidence="8 9">
    <name type="scientific">Elliptochloris bilobata</name>
    <dbReference type="NCBI Taxonomy" id="381761"/>
    <lineage>
        <taxon>Eukaryota</taxon>
        <taxon>Viridiplantae</taxon>
        <taxon>Chlorophyta</taxon>
        <taxon>core chlorophytes</taxon>
        <taxon>Trebouxiophyceae</taxon>
        <taxon>Trebouxiophyceae incertae sedis</taxon>
        <taxon>Elliptochloris clade</taxon>
        <taxon>Elliptochloris</taxon>
    </lineage>
</organism>
<dbReference type="GO" id="GO:0009535">
    <property type="term" value="C:chloroplast thylakoid membrane"/>
    <property type="evidence" value="ECO:0007669"/>
    <property type="project" value="UniProtKB-SubCell"/>
</dbReference>
<dbReference type="GO" id="GO:0009522">
    <property type="term" value="C:photosystem I"/>
    <property type="evidence" value="ECO:0007669"/>
    <property type="project" value="UniProtKB-KW"/>
</dbReference>
<keyword evidence="5 7" id="KW-0157">Chromophore</keyword>
<evidence type="ECO:0000313" key="8">
    <source>
        <dbReference type="EMBL" id="KAK9818914.1"/>
    </source>
</evidence>
<evidence type="ECO:0000256" key="1">
    <source>
        <dbReference type="ARBA" id="ARBA00022494"/>
    </source>
</evidence>
<feature type="binding site" evidence="6">
    <location>
        <position position="88"/>
    </location>
    <ligand>
        <name>chlorophyll a</name>
        <dbReference type="ChEBI" id="CHEBI:58416"/>
        <label>1</label>
    </ligand>
</feature>
<name>A0AAW1QCV1_9CHLO</name>
<dbReference type="Pfam" id="PF00504">
    <property type="entry name" value="Chloroa_b-bind"/>
    <property type="match status" value="1"/>
</dbReference>
<evidence type="ECO:0000256" key="3">
    <source>
        <dbReference type="ARBA" id="ARBA00022531"/>
    </source>
</evidence>
<feature type="binding site" description="axial binding residue" evidence="6">
    <location>
        <position position="188"/>
    </location>
    <ligand>
        <name>chlorophyll b</name>
        <dbReference type="ChEBI" id="CHEBI:61721"/>
        <label>1</label>
    </ligand>
    <ligandPart>
        <name>Mg</name>
        <dbReference type="ChEBI" id="CHEBI:25107"/>
    </ligandPart>
</feature>
<feature type="binding site" evidence="6">
    <location>
        <position position="242"/>
    </location>
    <ligand>
        <name>chlorophyll a</name>
        <dbReference type="ChEBI" id="CHEBI:58416"/>
        <label>1</label>
    </ligand>
</feature>
<gene>
    <name evidence="8" type="ORF">WJX81_000231</name>
</gene>
<evidence type="ECO:0000313" key="9">
    <source>
        <dbReference type="Proteomes" id="UP001445335"/>
    </source>
</evidence>
<comment type="similarity">
    <text evidence="7">Belongs to the light-harvesting chlorophyll a/b-binding (LHC) protein family.</text>
</comment>
<dbReference type="FunFam" id="1.10.3460.10:FF:000009">
    <property type="entry name" value="Chlorophyll a-b binding protein, chloroplastic"/>
    <property type="match status" value="1"/>
</dbReference>
<accession>A0AAW1QCV1</accession>
<keyword evidence="3 7" id="KW-0602">Photosynthesis</keyword>
<keyword evidence="7" id="KW-0604">Photosystem II</keyword>
<keyword evidence="7" id="KW-0793">Thylakoid</keyword>
<dbReference type="Gene3D" id="1.10.3460.10">
    <property type="entry name" value="Chlorophyll a/b binding protein domain"/>
    <property type="match status" value="1"/>
</dbReference>
<feature type="binding site" evidence="6">
    <location>
        <position position="150"/>
    </location>
    <ligand>
        <name>chlorophyll a</name>
        <dbReference type="ChEBI" id="CHEBI:58416"/>
        <label>3</label>
    </ligand>
</feature>
<reference evidence="8 9" key="1">
    <citation type="journal article" date="2024" name="Nat. Commun.">
        <title>Phylogenomics reveals the evolutionary origins of lichenization in chlorophyte algae.</title>
        <authorList>
            <person name="Puginier C."/>
            <person name="Libourel C."/>
            <person name="Otte J."/>
            <person name="Skaloud P."/>
            <person name="Haon M."/>
            <person name="Grisel S."/>
            <person name="Petersen M."/>
            <person name="Berrin J.G."/>
            <person name="Delaux P.M."/>
            <person name="Dal Grande F."/>
            <person name="Keller J."/>
        </authorList>
    </citation>
    <scope>NUCLEOTIDE SEQUENCE [LARGE SCALE GENOMIC DNA]</scope>
    <source>
        <strain evidence="8 9">SAG 245.80</strain>
    </source>
</reference>
<dbReference type="SUPFAM" id="SSF103511">
    <property type="entry name" value="Chlorophyll a-b binding protein"/>
    <property type="match status" value="1"/>
</dbReference>
<evidence type="ECO:0000256" key="7">
    <source>
        <dbReference type="RuleBase" id="RU363080"/>
    </source>
</evidence>
<dbReference type="Proteomes" id="UP001445335">
    <property type="component" value="Unassembled WGS sequence"/>
</dbReference>
<comment type="function">
    <text evidence="7">The light-harvesting complex (LHC) functions as a light receptor, it captures and delivers excitation energy to photosystems with which it is closely associated.</text>
</comment>
<feature type="binding site" description="axial binding residue" evidence="6">
    <location>
        <position position="106"/>
    </location>
    <ligand>
        <name>chlorophyll b</name>
        <dbReference type="ChEBI" id="CHEBI:61721"/>
        <label>1</label>
    </ligand>
    <ligandPart>
        <name>Mg</name>
        <dbReference type="ChEBI" id="CHEBI:25107"/>
    </ligandPart>
</feature>
<dbReference type="PANTHER" id="PTHR21649">
    <property type="entry name" value="CHLOROPHYLL A/B BINDING PROTEIN"/>
    <property type="match status" value="1"/>
</dbReference>
<feature type="binding site" description="axial binding residue" evidence="6">
    <location>
        <position position="178"/>
    </location>
    <ligand>
        <name>chlorophyll b</name>
        <dbReference type="ChEBI" id="CHEBI:61721"/>
        <label>1</label>
    </ligand>
    <ligandPart>
        <name>Mg</name>
        <dbReference type="ChEBI" id="CHEBI:25107"/>
    </ligandPart>
</feature>
<comment type="subcellular location">
    <subcellularLocation>
        <location evidence="7">Plastid</location>
        <location evidence="7">Chloroplast thylakoid membrane</location>
    </subcellularLocation>
</comment>
<dbReference type="InterPro" id="IPR022796">
    <property type="entry name" value="Chloroa_b-bind"/>
</dbReference>
<dbReference type="AlphaFoldDB" id="A0AAW1QCV1"/>
<dbReference type="GO" id="GO:0016168">
    <property type="term" value="F:chlorophyll binding"/>
    <property type="evidence" value="ECO:0007669"/>
    <property type="project" value="UniProtKB-KW"/>
</dbReference>
<keyword evidence="7" id="KW-0603">Photosystem I</keyword>
<feature type="binding site" evidence="6">
    <location>
        <position position="230"/>
    </location>
    <ligand>
        <name>chlorophyll a</name>
        <dbReference type="ChEBI" id="CHEBI:58416"/>
        <label>1</label>
    </ligand>
</feature>
<keyword evidence="1 6" id="KW-0148">Chlorophyll</keyword>
<feature type="binding site" description="axial binding residue" evidence="6">
    <location>
        <position position="170"/>
    </location>
    <ligand>
        <name>chlorophyll b</name>
        <dbReference type="ChEBI" id="CHEBI:61721"/>
        <label>1</label>
    </ligand>
    <ligandPart>
        <name>Mg</name>
        <dbReference type="ChEBI" id="CHEBI:25107"/>
    </ligandPart>
</feature>
<feature type="binding site" evidence="6">
    <location>
        <position position="225"/>
    </location>
    <ligand>
        <name>chlorophyll a</name>
        <dbReference type="ChEBI" id="CHEBI:58416"/>
        <label>1</label>
    </ligand>
</feature>
<evidence type="ECO:0000256" key="4">
    <source>
        <dbReference type="ARBA" id="ARBA00022640"/>
    </source>
</evidence>
<sequence length="272" mass="29811">MRFPRKAAVQLLADSPWGKCLQSNLEARKPQIQAEWSRSAEEQARARAESRWYGPERPKFLGPLEADYPPWLRGDAPADYGFDPLALSREPAAFERNFELEILHARWAMLGALGALVPEALQYTGVTSFAEPRWWAVGAAKLNGEDLNYLGVSGLRIAGGQGILIIAFCQVLLMFGPEYARACGSGALEPLGIALPDKNYPGTVWFDPLNLAGEARAFERLRVQELKHGRLAMVAWLGFTAQALVTCKGPLQNAIDFVQDPAHNNVAALLGA</sequence>
<keyword evidence="2 7" id="KW-0150">Chloroplast</keyword>
<dbReference type="GO" id="GO:0009765">
    <property type="term" value="P:photosynthesis, light harvesting"/>
    <property type="evidence" value="ECO:0007669"/>
    <property type="project" value="InterPro"/>
</dbReference>
<dbReference type="GO" id="GO:0009523">
    <property type="term" value="C:photosystem II"/>
    <property type="evidence" value="ECO:0007669"/>
    <property type="project" value="UniProtKB-KW"/>
</dbReference>
<protein>
    <recommendedName>
        <fullName evidence="7">Chlorophyll a-b binding protein, chloroplastic</fullName>
    </recommendedName>
</protein>
<keyword evidence="4 7" id="KW-0934">Plastid</keyword>
<evidence type="ECO:0000256" key="2">
    <source>
        <dbReference type="ARBA" id="ARBA00022528"/>
    </source>
</evidence>
<evidence type="ECO:0000256" key="6">
    <source>
        <dbReference type="PIRSR" id="PIRSR601344-1"/>
    </source>
</evidence>
<dbReference type="EMBL" id="JALJOU010000139">
    <property type="protein sequence ID" value="KAK9818914.1"/>
    <property type="molecule type" value="Genomic_DNA"/>
</dbReference>
<feature type="binding site" evidence="6">
    <location>
        <position position="101"/>
    </location>
    <ligand>
        <name>chlorophyll a</name>
        <dbReference type="ChEBI" id="CHEBI:58416"/>
        <label>1</label>
    </ligand>
</feature>
<keyword evidence="9" id="KW-1185">Reference proteome</keyword>